<proteinExistence type="predicted"/>
<evidence type="ECO:0000313" key="1">
    <source>
        <dbReference type="EMBL" id="WAR07261.1"/>
    </source>
</evidence>
<gene>
    <name evidence="1" type="ORF">MAR_017219</name>
</gene>
<protein>
    <submittedName>
        <fullName evidence="1">Uncharacterized protein</fullName>
    </submittedName>
</protein>
<keyword evidence="2" id="KW-1185">Reference proteome</keyword>
<organism evidence="1 2">
    <name type="scientific">Mya arenaria</name>
    <name type="common">Soft-shell clam</name>
    <dbReference type="NCBI Taxonomy" id="6604"/>
    <lineage>
        <taxon>Eukaryota</taxon>
        <taxon>Metazoa</taxon>
        <taxon>Spiralia</taxon>
        <taxon>Lophotrochozoa</taxon>
        <taxon>Mollusca</taxon>
        <taxon>Bivalvia</taxon>
        <taxon>Autobranchia</taxon>
        <taxon>Heteroconchia</taxon>
        <taxon>Euheterodonta</taxon>
        <taxon>Imparidentia</taxon>
        <taxon>Neoheterodontei</taxon>
        <taxon>Myida</taxon>
        <taxon>Myoidea</taxon>
        <taxon>Myidae</taxon>
        <taxon>Mya</taxon>
    </lineage>
</organism>
<accession>A0ABY7EES4</accession>
<evidence type="ECO:0000313" key="2">
    <source>
        <dbReference type="Proteomes" id="UP001164746"/>
    </source>
</evidence>
<sequence>TSSDDGVLHITTGGVQYAVVHRQADAQRIETQQPHDEAGLTYADLDIKFLQEANARVPVRRKNKPTEYADVDFSSTQETAAEDPVYHFVLG</sequence>
<name>A0ABY7EES4_MYAAR</name>
<feature type="non-terminal residue" evidence="1">
    <location>
        <position position="91"/>
    </location>
</feature>
<dbReference type="Proteomes" id="UP001164746">
    <property type="component" value="Chromosome 6"/>
</dbReference>
<reference evidence="1" key="1">
    <citation type="submission" date="2022-11" db="EMBL/GenBank/DDBJ databases">
        <title>Centuries of genome instability and evolution in soft-shell clam transmissible cancer (bioRxiv).</title>
        <authorList>
            <person name="Hart S.F.M."/>
            <person name="Yonemitsu M.A."/>
            <person name="Giersch R.M."/>
            <person name="Beal B.F."/>
            <person name="Arriagada G."/>
            <person name="Davis B.W."/>
            <person name="Ostrander E.A."/>
            <person name="Goff S.P."/>
            <person name="Metzger M.J."/>
        </authorList>
    </citation>
    <scope>NUCLEOTIDE SEQUENCE</scope>
    <source>
        <strain evidence="1">MELC-2E11</strain>
        <tissue evidence="1">Siphon/mantle</tissue>
    </source>
</reference>
<dbReference type="EMBL" id="CP111017">
    <property type="protein sequence ID" value="WAR07261.1"/>
    <property type="molecule type" value="Genomic_DNA"/>
</dbReference>